<dbReference type="SUPFAM" id="SSF110857">
    <property type="entry name" value="Gamma-glutamyl cyclotransferase-like"/>
    <property type="match status" value="1"/>
</dbReference>
<feature type="domain" description="Gamma-glutamylcyclotransferase AIG2-like" evidence="1">
    <location>
        <begin position="25"/>
        <end position="130"/>
    </location>
</feature>
<protein>
    <submittedName>
        <fullName evidence="2">AIG2-like family protein</fullName>
    </submittedName>
</protein>
<dbReference type="InterPro" id="IPR013024">
    <property type="entry name" value="GGCT-like"/>
</dbReference>
<evidence type="ECO:0000313" key="3">
    <source>
        <dbReference type="Proteomes" id="UP000034098"/>
    </source>
</evidence>
<name>A0A0M2H6N4_MICTR</name>
<dbReference type="InterPro" id="IPR009288">
    <property type="entry name" value="AIG2-like_dom"/>
</dbReference>
<dbReference type="PATRIC" id="fig|69370.6.peg.2643"/>
<organism evidence="2 3">
    <name type="scientific">Microbacterium trichothecenolyticum</name>
    <name type="common">Aureobacterium trichothecenolyticum</name>
    <dbReference type="NCBI Taxonomy" id="69370"/>
    <lineage>
        <taxon>Bacteria</taxon>
        <taxon>Bacillati</taxon>
        <taxon>Actinomycetota</taxon>
        <taxon>Actinomycetes</taxon>
        <taxon>Micrococcales</taxon>
        <taxon>Microbacteriaceae</taxon>
        <taxon>Microbacterium</taxon>
    </lineage>
</organism>
<dbReference type="CDD" id="cd06661">
    <property type="entry name" value="GGCT_like"/>
    <property type="match status" value="1"/>
</dbReference>
<evidence type="ECO:0000259" key="1">
    <source>
        <dbReference type="Pfam" id="PF06094"/>
    </source>
</evidence>
<sequence>MKSGSIEAAERYPDAVSADEPTQYLFSYGTLQNDDVQLDTFGRLVESEPDALPGYTVDYAEIEDMRVVDLSGLTVHPIVRETGNPLDKVVGKALLVTDDELDAADEYEVALYRRCAVVLASGRSAWVYVAA</sequence>
<dbReference type="InterPro" id="IPR036568">
    <property type="entry name" value="GGCT-like_sf"/>
</dbReference>
<gene>
    <name evidence="2" type="ORF">RS82_02598</name>
</gene>
<proteinExistence type="predicted"/>
<dbReference type="Proteomes" id="UP000034098">
    <property type="component" value="Unassembled WGS sequence"/>
</dbReference>
<dbReference type="AlphaFoldDB" id="A0A0M2H6N4"/>
<evidence type="ECO:0000313" key="2">
    <source>
        <dbReference type="EMBL" id="KJL41981.1"/>
    </source>
</evidence>
<dbReference type="Gene3D" id="3.10.490.10">
    <property type="entry name" value="Gamma-glutamyl cyclotransferase-like"/>
    <property type="match status" value="1"/>
</dbReference>
<dbReference type="Pfam" id="PF06094">
    <property type="entry name" value="GGACT"/>
    <property type="match status" value="1"/>
</dbReference>
<comment type="caution">
    <text evidence="2">The sequence shown here is derived from an EMBL/GenBank/DDBJ whole genome shotgun (WGS) entry which is preliminary data.</text>
</comment>
<accession>A0A0M2H6N4</accession>
<keyword evidence="3" id="KW-1185">Reference proteome</keyword>
<reference evidence="2 3" key="1">
    <citation type="submission" date="2015-02" db="EMBL/GenBank/DDBJ databases">
        <title>Draft genome sequences of ten Microbacterium spp. with emphasis on heavy metal contaminated environments.</title>
        <authorList>
            <person name="Corretto E."/>
        </authorList>
    </citation>
    <scope>NUCLEOTIDE SEQUENCE [LARGE SCALE GENOMIC DNA]</scope>
    <source>
        <strain evidence="2 3">DSM 8608</strain>
    </source>
</reference>
<dbReference type="EMBL" id="JYJA01000036">
    <property type="protein sequence ID" value="KJL41981.1"/>
    <property type="molecule type" value="Genomic_DNA"/>
</dbReference>